<keyword evidence="3" id="KW-1185">Reference proteome</keyword>
<proteinExistence type="predicted"/>
<evidence type="ECO:0000313" key="3">
    <source>
        <dbReference type="Proteomes" id="UP000199286"/>
    </source>
</evidence>
<evidence type="ECO:0000313" key="2">
    <source>
        <dbReference type="EMBL" id="SDY96053.1"/>
    </source>
</evidence>
<organism evidence="2 3">
    <name type="scientific">Citreimonas salinaria</name>
    <dbReference type="NCBI Taxonomy" id="321339"/>
    <lineage>
        <taxon>Bacteria</taxon>
        <taxon>Pseudomonadati</taxon>
        <taxon>Pseudomonadota</taxon>
        <taxon>Alphaproteobacteria</taxon>
        <taxon>Rhodobacterales</taxon>
        <taxon>Roseobacteraceae</taxon>
        <taxon>Citreimonas</taxon>
    </lineage>
</organism>
<dbReference type="OrthoDB" id="7774376at2"/>
<sequence>MTSFNVLRLIVLYLSAATIAFPSEAAVQRSHDPFVITSDWGGKIRSYIEQLAEIDRTGRRVEIRGTCASSCTLFLAARDVCVTPDARLGFHGPRYLRKKMPKHVFEFYSVLMSNHYPPAISEWFMSDARFKIRGLKVVRGANMMQHGIRAC</sequence>
<gene>
    <name evidence="2" type="ORF">SAMN05444340_1491</name>
</gene>
<feature type="chain" id="PRO_5015584738" evidence="1">
    <location>
        <begin position="26"/>
        <end position="151"/>
    </location>
</feature>
<evidence type="ECO:0000256" key="1">
    <source>
        <dbReference type="SAM" id="SignalP"/>
    </source>
</evidence>
<protein>
    <submittedName>
        <fullName evidence="2">Uncharacterized protein</fullName>
    </submittedName>
</protein>
<dbReference type="EMBL" id="FNPF01000049">
    <property type="protein sequence ID" value="SDY96053.1"/>
    <property type="molecule type" value="Genomic_DNA"/>
</dbReference>
<accession>A0A1H3P4Z2</accession>
<dbReference type="RefSeq" id="WP_089886559.1">
    <property type="nucleotide sequence ID" value="NZ_FNPF01000049.1"/>
</dbReference>
<dbReference type="STRING" id="321339.SAMN05444340_1491"/>
<keyword evidence="1" id="KW-0732">Signal</keyword>
<dbReference type="AlphaFoldDB" id="A0A1H3P4Z2"/>
<dbReference type="Proteomes" id="UP000199286">
    <property type="component" value="Unassembled WGS sequence"/>
</dbReference>
<reference evidence="2 3" key="1">
    <citation type="submission" date="2016-10" db="EMBL/GenBank/DDBJ databases">
        <authorList>
            <person name="de Groot N.N."/>
        </authorList>
    </citation>
    <scope>NUCLEOTIDE SEQUENCE [LARGE SCALE GENOMIC DNA]</scope>
    <source>
        <strain evidence="2 3">DSM 26880</strain>
    </source>
</reference>
<feature type="signal peptide" evidence="1">
    <location>
        <begin position="1"/>
        <end position="25"/>
    </location>
</feature>
<name>A0A1H3P4Z2_9RHOB</name>